<name>A0A7J6E102_CANSA</name>
<evidence type="ECO:0000256" key="1">
    <source>
        <dbReference type="SAM" id="SignalP"/>
    </source>
</evidence>
<dbReference type="PANTHER" id="PTHR31890:SF9">
    <property type="entry name" value="PLANT INVERTASE_PECTIN METHYLESTERASE INHIBITOR SUPERFAMILY PROTEIN"/>
    <property type="match status" value="1"/>
</dbReference>
<dbReference type="InterPro" id="IPR006501">
    <property type="entry name" value="Pectinesterase_inhib_dom"/>
</dbReference>
<dbReference type="Proteomes" id="UP000525078">
    <property type="component" value="Unassembled WGS sequence"/>
</dbReference>
<dbReference type="SUPFAM" id="SSF101148">
    <property type="entry name" value="Plant invertase/pectin methylesterase inhibitor"/>
    <property type="match status" value="1"/>
</dbReference>
<gene>
    <name evidence="3" type="ORF">F8388_000785</name>
</gene>
<dbReference type="Gene3D" id="1.20.140.40">
    <property type="entry name" value="Invertase/pectin methylesterase inhibitor family protein"/>
    <property type="match status" value="1"/>
</dbReference>
<feature type="signal peptide" evidence="1">
    <location>
        <begin position="1"/>
        <end position="30"/>
    </location>
</feature>
<dbReference type="PANTHER" id="PTHR31890">
    <property type="entry name" value="PLANT INVERTASE/PECTIN METHYLESTERASE INHIBITOR SUPERFAMILY PROTEIN"/>
    <property type="match status" value="1"/>
</dbReference>
<feature type="domain" description="Pectinesterase inhibitor" evidence="2">
    <location>
        <begin position="33"/>
        <end position="171"/>
    </location>
</feature>
<dbReference type="NCBIfam" id="TIGR01614">
    <property type="entry name" value="PME_inhib"/>
    <property type="match status" value="1"/>
</dbReference>
<evidence type="ECO:0000259" key="2">
    <source>
        <dbReference type="SMART" id="SM00856"/>
    </source>
</evidence>
<dbReference type="GO" id="GO:0004857">
    <property type="term" value="F:enzyme inhibitor activity"/>
    <property type="evidence" value="ECO:0007669"/>
    <property type="project" value="InterPro"/>
</dbReference>
<dbReference type="Pfam" id="PF04043">
    <property type="entry name" value="PMEI"/>
    <property type="match status" value="1"/>
</dbReference>
<reference evidence="3 4" key="1">
    <citation type="journal article" date="2020" name="bioRxiv">
        <title>Sequence and annotation of 42 cannabis genomes reveals extensive copy number variation in cannabinoid synthesis and pathogen resistance genes.</title>
        <authorList>
            <person name="Mckernan K.J."/>
            <person name="Helbert Y."/>
            <person name="Kane L.T."/>
            <person name="Ebling H."/>
            <person name="Zhang L."/>
            <person name="Liu B."/>
            <person name="Eaton Z."/>
            <person name="Mclaughlin S."/>
            <person name="Kingan S."/>
            <person name="Baybayan P."/>
            <person name="Concepcion G."/>
            <person name="Jordan M."/>
            <person name="Riva A."/>
            <person name="Barbazuk W."/>
            <person name="Harkins T."/>
        </authorList>
    </citation>
    <scope>NUCLEOTIDE SEQUENCE [LARGE SCALE GENOMIC DNA]</scope>
    <source>
        <strain evidence="4">cv. Jamaican Lion 4</strain>
        <tissue evidence="3">Leaf</tissue>
    </source>
</reference>
<accession>A0A7J6E102</accession>
<dbReference type="InterPro" id="IPR035513">
    <property type="entry name" value="Invertase/methylesterase_inhib"/>
</dbReference>
<protein>
    <recommendedName>
        <fullName evidence="2">Pectinesterase inhibitor domain-containing protein</fullName>
    </recommendedName>
</protein>
<comment type="caution">
    <text evidence="3">The sequence shown here is derived from an EMBL/GenBank/DDBJ whole genome shotgun (WGS) entry which is preliminary data.</text>
</comment>
<dbReference type="EMBL" id="JAATIP010000321">
    <property type="protein sequence ID" value="KAF4352093.1"/>
    <property type="molecule type" value="Genomic_DNA"/>
</dbReference>
<keyword evidence="1" id="KW-0732">Signal</keyword>
<evidence type="ECO:0000313" key="3">
    <source>
        <dbReference type="EMBL" id="KAF4352093.1"/>
    </source>
</evidence>
<dbReference type="AlphaFoldDB" id="A0A7J6E102"/>
<sequence length="177" mass="20196">MNFPNLKISSQLSIFLFFLLVSTTTTTTKAISSPSYLVNRICKNTLNYNKCWAILGSDSQAKTTTDYRVLAKTALQLSILSTKDSLNFLIRKIESEQEVVKALKECAIWYDNAIKAFKNAMNEINMGKLADYHTFMNQAHYCQIALKNRYLPSVSQINSQLELYSDINFVITKILKQ</sequence>
<feature type="chain" id="PRO_5029848269" description="Pectinesterase inhibitor domain-containing protein" evidence="1">
    <location>
        <begin position="31"/>
        <end position="177"/>
    </location>
</feature>
<dbReference type="SMART" id="SM00856">
    <property type="entry name" value="PMEI"/>
    <property type="match status" value="1"/>
</dbReference>
<organism evidence="3 4">
    <name type="scientific">Cannabis sativa</name>
    <name type="common">Hemp</name>
    <name type="synonym">Marijuana</name>
    <dbReference type="NCBI Taxonomy" id="3483"/>
    <lineage>
        <taxon>Eukaryota</taxon>
        <taxon>Viridiplantae</taxon>
        <taxon>Streptophyta</taxon>
        <taxon>Embryophyta</taxon>
        <taxon>Tracheophyta</taxon>
        <taxon>Spermatophyta</taxon>
        <taxon>Magnoliopsida</taxon>
        <taxon>eudicotyledons</taxon>
        <taxon>Gunneridae</taxon>
        <taxon>Pentapetalae</taxon>
        <taxon>rosids</taxon>
        <taxon>fabids</taxon>
        <taxon>Rosales</taxon>
        <taxon>Cannabaceae</taxon>
        <taxon>Cannabis</taxon>
    </lineage>
</organism>
<evidence type="ECO:0000313" key="4">
    <source>
        <dbReference type="Proteomes" id="UP000525078"/>
    </source>
</evidence>
<proteinExistence type="predicted"/>